<protein>
    <submittedName>
        <fullName evidence="1">Uncharacterized protein</fullName>
    </submittedName>
</protein>
<evidence type="ECO:0000313" key="1">
    <source>
        <dbReference type="EMBL" id="OMD32691.1"/>
    </source>
</evidence>
<sequence length="151" mass="16624">MMYAILLILLVLVLAAAGFLAYQNSKLVSNQKKLGTASSDPSLMYSIFDQSSAAGVKEPEAIPLFQYTVFARSNGAVVVNKPVAMIILCRVAAGKGDYLLADVERNMLDKISRPMPLNAYSEHKAYLHRTANHTEKEMVLNLEDAVNLQYT</sequence>
<dbReference type="EMBL" id="MKQP01000016">
    <property type="protein sequence ID" value="OMD32691.1"/>
    <property type="molecule type" value="Genomic_DNA"/>
</dbReference>
<organism evidence="1 2">
    <name type="scientific">Paenibacillus odorifer</name>
    <dbReference type="NCBI Taxonomy" id="189426"/>
    <lineage>
        <taxon>Bacteria</taxon>
        <taxon>Bacillati</taxon>
        <taxon>Bacillota</taxon>
        <taxon>Bacilli</taxon>
        <taxon>Bacillales</taxon>
        <taxon>Paenibacillaceae</taxon>
        <taxon>Paenibacillus</taxon>
    </lineage>
</organism>
<reference evidence="1 2" key="1">
    <citation type="submission" date="2016-10" db="EMBL/GenBank/DDBJ databases">
        <title>Paenibacillus species isolates.</title>
        <authorList>
            <person name="Beno S.M."/>
        </authorList>
    </citation>
    <scope>NUCLEOTIDE SEQUENCE [LARGE SCALE GENOMIC DNA]</scope>
    <source>
        <strain evidence="1 2">FSL H7-0604</strain>
    </source>
</reference>
<comment type="caution">
    <text evidence="1">The sequence shown here is derived from an EMBL/GenBank/DDBJ whole genome shotgun (WGS) entry which is preliminary data.</text>
</comment>
<name>A0A1R0XC99_9BACL</name>
<accession>A0A1R0XC99</accession>
<dbReference type="RefSeq" id="WP_076179012.1">
    <property type="nucleotide sequence ID" value="NZ_MKQP01000016.1"/>
</dbReference>
<dbReference type="Proteomes" id="UP000187465">
    <property type="component" value="Unassembled WGS sequence"/>
</dbReference>
<evidence type="ECO:0000313" key="2">
    <source>
        <dbReference type="Proteomes" id="UP000187465"/>
    </source>
</evidence>
<proteinExistence type="predicted"/>
<gene>
    <name evidence="1" type="ORF">BJP51_14245</name>
</gene>
<dbReference type="AlphaFoldDB" id="A0A1R0XC99"/>